<dbReference type="GO" id="GO:0043565">
    <property type="term" value="F:sequence-specific DNA binding"/>
    <property type="evidence" value="ECO:0007669"/>
    <property type="project" value="TreeGrafter"/>
</dbReference>
<dbReference type="Proteomes" id="UP000269265">
    <property type="component" value="Unassembled WGS sequence"/>
</dbReference>
<dbReference type="RefSeq" id="WP_125241764.1">
    <property type="nucleotide sequence ID" value="NZ_RSED01000002.1"/>
</dbReference>
<reference evidence="6 7" key="1">
    <citation type="submission" date="2018-12" db="EMBL/GenBank/DDBJ databases">
        <title>The whole draft genome of Aquabacterium sp. SJQ9.</title>
        <authorList>
            <person name="Sun L."/>
            <person name="Gao X."/>
            <person name="Chen W."/>
            <person name="Huang K."/>
        </authorList>
    </citation>
    <scope>NUCLEOTIDE SEQUENCE [LARGE SCALE GENOMIC DNA]</scope>
    <source>
        <strain evidence="6 7">SJQ9</strain>
    </source>
</reference>
<evidence type="ECO:0000313" key="6">
    <source>
        <dbReference type="EMBL" id="RRS05857.1"/>
    </source>
</evidence>
<proteinExistence type="inferred from homology"/>
<dbReference type="EMBL" id="RSED01000002">
    <property type="protein sequence ID" value="RRS05857.1"/>
    <property type="molecule type" value="Genomic_DNA"/>
</dbReference>
<name>A0A426VG26_9BURK</name>
<keyword evidence="7" id="KW-1185">Reference proteome</keyword>
<evidence type="ECO:0000256" key="3">
    <source>
        <dbReference type="ARBA" id="ARBA00023125"/>
    </source>
</evidence>
<dbReference type="InterPro" id="IPR058163">
    <property type="entry name" value="LysR-type_TF_proteobact-type"/>
</dbReference>
<keyword evidence="2" id="KW-0805">Transcription regulation</keyword>
<protein>
    <submittedName>
        <fullName evidence="6">LysR family transcriptional regulator</fullName>
    </submittedName>
</protein>
<dbReference type="SUPFAM" id="SSF46785">
    <property type="entry name" value="Winged helix' DNA-binding domain"/>
    <property type="match status" value="1"/>
</dbReference>
<evidence type="ECO:0000259" key="5">
    <source>
        <dbReference type="PROSITE" id="PS50931"/>
    </source>
</evidence>
<dbReference type="InterPro" id="IPR036390">
    <property type="entry name" value="WH_DNA-bd_sf"/>
</dbReference>
<sequence>MDRLESMRIFVAVAEARSFAGAARHLRLSAPAITRAVAALEQHLGARLLHRTTRLVRVTEVGERYLADCRRVLADLDEAEAIAGGAHVAPQGHLMVTAPLMFGRMHIGPLLLDFLQAYPQLTARALFVDRVVNLLDEGMDVAVRIAHLADSSLTAVRVGEVRRVIVASPDYLTRRGEPVRPDDLSEHDAVGSTIVEGPSPRWSLVQHPDTAPGKLQQGAQPRIRLSVNGGEVGIMAARAGQGLARALSYQVADDVAAGRLRIVLAPFEPPPIPVQLVYPEGRLAAAKVRAFVDFAVTRLRAHPSLNPGRG</sequence>
<dbReference type="InterPro" id="IPR036388">
    <property type="entry name" value="WH-like_DNA-bd_sf"/>
</dbReference>
<comment type="similarity">
    <text evidence="1">Belongs to the LysR transcriptional regulatory family.</text>
</comment>
<evidence type="ECO:0000256" key="2">
    <source>
        <dbReference type="ARBA" id="ARBA00023015"/>
    </source>
</evidence>
<dbReference type="Pfam" id="PF03466">
    <property type="entry name" value="LysR_substrate"/>
    <property type="match status" value="1"/>
</dbReference>
<comment type="caution">
    <text evidence="6">The sequence shown here is derived from an EMBL/GenBank/DDBJ whole genome shotgun (WGS) entry which is preliminary data.</text>
</comment>
<gene>
    <name evidence="6" type="ORF">EIP75_03075</name>
</gene>
<dbReference type="GO" id="GO:0003700">
    <property type="term" value="F:DNA-binding transcription factor activity"/>
    <property type="evidence" value="ECO:0007669"/>
    <property type="project" value="InterPro"/>
</dbReference>
<dbReference type="OrthoDB" id="9786526at2"/>
<feature type="domain" description="HTH lysR-type" evidence="5">
    <location>
        <begin position="1"/>
        <end position="59"/>
    </location>
</feature>
<evidence type="ECO:0000256" key="1">
    <source>
        <dbReference type="ARBA" id="ARBA00009437"/>
    </source>
</evidence>
<dbReference type="PANTHER" id="PTHR30537:SF5">
    <property type="entry name" value="HTH-TYPE TRANSCRIPTIONAL ACTIVATOR TTDR-RELATED"/>
    <property type="match status" value="1"/>
</dbReference>
<dbReference type="InterPro" id="IPR000847">
    <property type="entry name" value="LysR_HTH_N"/>
</dbReference>
<keyword evidence="3" id="KW-0238">DNA-binding</keyword>
<dbReference type="InterPro" id="IPR005119">
    <property type="entry name" value="LysR_subst-bd"/>
</dbReference>
<dbReference type="CDD" id="cd08471">
    <property type="entry name" value="PBP2_CrgA_like_2"/>
    <property type="match status" value="1"/>
</dbReference>
<organism evidence="6 7">
    <name type="scientific">Aquabacterium soli</name>
    <dbReference type="NCBI Taxonomy" id="2493092"/>
    <lineage>
        <taxon>Bacteria</taxon>
        <taxon>Pseudomonadati</taxon>
        <taxon>Pseudomonadota</taxon>
        <taxon>Betaproteobacteria</taxon>
        <taxon>Burkholderiales</taxon>
        <taxon>Aquabacterium</taxon>
    </lineage>
</organism>
<dbReference type="PROSITE" id="PS50931">
    <property type="entry name" value="HTH_LYSR"/>
    <property type="match status" value="1"/>
</dbReference>
<dbReference type="Gene3D" id="1.10.10.10">
    <property type="entry name" value="Winged helix-like DNA-binding domain superfamily/Winged helix DNA-binding domain"/>
    <property type="match status" value="1"/>
</dbReference>
<evidence type="ECO:0000313" key="7">
    <source>
        <dbReference type="Proteomes" id="UP000269265"/>
    </source>
</evidence>
<evidence type="ECO:0000256" key="4">
    <source>
        <dbReference type="ARBA" id="ARBA00023163"/>
    </source>
</evidence>
<accession>A0A426VG26</accession>
<dbReference type="PRINTS" id="PR00039">
    <property type="entry name" value="HTHLYSR"/>
</dbReference>
<dbReference type="Gene3D" id="3.40.190.290">
    <property type="match status" value="1"/>
</dbReference>
<keyword evidence="4" id="KW-0804">Transcription</keyword>
<dbReference type="Pfam" id="PF00126">
    <property type="entry name" value="HTH_1"/>
    <property type="match status" value="1"/>
</dbReference>
<dbReference type="SUPFAM" id="SSF53850">
    <property type="entry name" value="Periplasmic binding protein-like II"/>
    <property type="match status" value="1"/>
</dbReference>
<dbReference type="PANTHER" id="PTHR30537">
    <property type="entry name" value="HTH-TYPE TRANSCRIPTIONAL REGULATOR"/>
    <property type="match status" value="1"/>
</dbReference>
<dbReference type="AlphaFoldDB" id="A0A426VG26"/>
<dbReference type="GO" id="GO:0006351">
    <property type="term" value="P:DNA-templated transcription"/>
    <property type="evidence" value="ECO:0007669"/>
    <property type="project" value="TreeGrafter"/>
</dbReference>
<dbReference type="FunFam" id="1.10.10.10:FF:000001">
    <property type="entry name" value="LysR family transcriptional regulator"/>
    <property type="match status" value="1"/>
</dbReference>